<evidence type="ECO:0000313" key="2">
    <source>
        <dbReference type="EMBL" id="EXF94650.1"/>
    </source>
</evidence>
<dbReference type="Proteomes" id="UP000022611">
    <property type="component" value="Unassembled WGS sequence"/>
</dbReference>
<gene>
    <name evidence="2" type="ORF">HK44_000480</name>
</gene>
<organism evidence="2 3">
    <name type="scientific">Pseudomonas fluorescens HK44</name>
    <dbReference type="NCBI Taxonomy" id="1042209"/>
    <lineage>
        <taxon>Bacteria</taxon>
        <taxon>Pseudomonadati</taxon>
        <taxon>Pseudomonadota</taxon>
        <taxon>Gammaproteobacteria</taxon>
        <taxon>Pseudomonadales</taxon>
        <taxon>Pseudomonadaceae</taxon>
        <taxon>Pseudomonas</taxon>
    </lineage>
</organism>
<reference evidence="2 3" key="1">
    <citation type="journal article" date="2011" name="J. Bacteriol.">
        <title>Draft genome sequence of the polycyclic aromatic hydrocarbon-degrading, genetically engineered bioluminescent bioreporter Pseudomonas fluorescens HK44.</title>
        <authorList>
            <person name="Chauhan A."/>
            <person name="Layton A.C."/>
            <person name="Williams D.E."/>
            <person name="Smartt A.E."/>
            <person name="Ripp S."/>
            <person name="Karpinets T.V."/>
            <person name="Brown S.D."/>
            <person name="Sayler G.S."/>
        </authorList>
    </citation>
    <scope>NUCLEOTIDE SEQUENCE [LARGE SCALE GENOMIC DNA]</scope>
    <source>
        <strain evidence="2 3">HK44</strain>
    </source>
</reference>
<dbReference type="PATRIC" id="fig|1042209.11.peg.2437"/>
<sequence length="64" mass="7289">MVQDLIYIKRVFYGQEKARASTRHFLSLNLLGPMPVSQAQSMWERAGSGRRSDDDGITFDINVD</sequence>
<dbReference type="HOGENOM" id="CLU_2864440_0_0_6"/>
<protein>
    <submittedName>
        <fullName evidence="2">Uncharacterized protein</fullName>
    </submittedName>
</protein>
<feature type="region of interest" description="Disordered" evidence="1">
    <location>
        <begin position="44"/>
        <end position="64"/>
    </location>
</feature>
<evidence type="ECO:0000313" key="3">
    <source>
        <dbReference type="Proteomes" id="UP000022611"/>
    </source>
</evidence>
<proteinExistence type="predicted"/>
<dbReference type="EMBL" id="AFOY02000010">
    <property type="protein sequence ID" value="EXF94650.1"/>
    <property type="molecule type" value="Genomic_DNA"/>
</dbReference>
<comment type="caution">
    <text evidence="2">The sequence shown here is derived from an EMBL/GenBank/DDBJ whole genome shotgun (WGS) entry which is preliminary data.</text>
</comment>
<evidence type="ECO:0000256" key="1">
    <source>
        <dbReference type="SAM" id="MobiDB-lite"/>
    </source>
</evidence>
<accession>A0A010SP16</accession>
<name>A0A010SP16_PSEFL</name>
<dbReference type="AlphaFoldDB" id="A0A010SP16"/>